<comment type="similarity">
    <text evidence="3 13">Belongs to the cytochrome P450 family.</text>
</comment>
<dbReference type="SUPFAM" id="SSF48264">
    <property type="entry name" value="Cytochrome P450"/>
    <property type="match status" value="1"/>
</dbReference>
<dbReference type="PRINTS" id="PR00463">
    <property type="entry name" value="EP450I"/>
</dbReference>
<keyword evidence="10 13" id="KW-0503">Monooxygenase</keyword>
<organism evidence="15 16">
    <name type="scientific">Lepidopterella palustris CBS 459.81</name>
    <dbReference type="NCBI Taxonomy" id="1314670"/>
    <lineage>
        <taxon>Eukaryota</taxon>
        <taxon>Fungi</taxon>
        <taxon>Dikarya</taxon>
        <taxon>Ascomycota</taxon>
        <taxon>Pezizomycotina</taxon>
        <taxon>Dothideomycetes</taxon>
        <taxon>Pleosporomycetidae</taxon>
        <taxon>Mytilinidiales</taxon>
        <taxon>Argynnaceae</taxon>
        <taxon>Lepidopterella</taxon>
    </lineage>
</organism>
<name>A0A8E2DWX5_9PEZI</name>
<evidence type="ECO:0000256" key="5">
    <source>
        <dbReference type="ARBA" id="ARBA00022692"/>
    </source>
</evidence>
<evidence type="ECO:0000256" key="14">
    <source>
        <dbReference type="SAM" id="Phobius"/>
    </source>
</evidence>
<evidence type="ECO:0000256" key="11">
    <source>
        <dbReference type="ARBA" id="ARBA00023136"/>
    </source>
</evidence>
<keyword evidence="6 12" id="KW-0479">Metal-binding</keyword>
<evidence type="ECO:0000256" key="12">
    <source>
        <dbReference type="PIRSR" id="PIRSR602401-1"/>
    </source>
</evidence>
<evidence type="ECO:0000256" key="10">
    <source>
        <dbReference type="ARBA" id="ARBA00023033"/>
    </source>
</evidence>
<accession>A0A8E2DWX5</accession>
<dbReference type="PROSITE" id="PS00086">
    <property type="entry name" value="CYTOCHROME_P450"/>
    <property type="match status" value="1"/>
</dbReference>
<dbReference type="InterPro" id="IPR001128">
    <property type="entry name" value="Cyt_P450"/>
</dbReference>
<dbReference type="GO" id="GO:0004497">
    <property type="term" value="F:monooxygenase activity"/>
    <property type="evidence" value="ECO:0007669"/>
    <property type="project" value="UniProtKB-KW"/>
</dbReference>
<evidence type="ECO:0000256" key="4">
    <source>
        <dbReference type="ARBA" id="ARBA00022617"/>
    </source>
</evidence>
<evidence type="ECO:0000256" key="8">
    <source>
        <dbReference type="ARBA" id="ARBA00023002"/>
    </source>
</evidence>
<evidence type="ECO:0000313" key="15">
    <source>
        <dbReference type="EMBL" id="OCK73119.1"/>
    </source>
</evidence>
<protein>
    <submittedName>
        <fullName evidence="15">Cytochrome P450</fullName>
    </submittedName>
</protein>
<dbReference type="GO" id="GO:0005506">
    <property type="term" value="F:iron ion binding"/>
    <property type="evidence" value="ECO:0007669"/>
    <property type="project" value="InterPro"/>
</dbReference>
<keyword evidence="4 12" id="KW-0349">Heme</keyword>
<evidence type="ECO:0000256" key="1">
    <source>
        <dbReference type="ARBA" id="ARBA00001971"/>
    </source>
</evidence>
<dbReference type="InterPro" id="IPR050121">
    <property type="entry name" value="Cytochrome_P450_monoxygenase"/>
</dbReference>
<dbReference type="Proteomes" id="UP000250266">
    <property type="component" value="Unassembled WGS sequence"/>
</dbReference>
<keyword evidence="16" id="KW-1185">Reference proteome</keyword>
<dbReference type="PANTHER" id="PTHR24305">
    <property type="entry name" value="CYTOCHROME P450"/>
    <property type="match status" value="1"/>
</dbReference>
<dbReference type="GO" id="GO:0016020">
    <property type="term" value="C:membrane"/>
    <property type="evidence" value="ECO:0007669"/>
    <property type="project" value="UniProtKB-SubCell"/>
</dbReference>
<keyword evidence="11 14" id="KW-0472">Membrane</keyword>
<keyword evidence="7 14" id="KW-1133">Transmembrane helix</keyword>
<feature type="binding site" description="axial binding residue" evidence="12">
    <location>
        <position position="446"/>
    </location>
    <ligand>
        <name>heme</name>
        <dbReference type="ChEBI" id="CHEBI:30413"/>
    </ligand>
    <ligandPart>
        <name>Fe</name>
        <dbReference type="ChEBI" id="CHEBI:18248"/>
    </ligandPart>
</feature>
<dbReference type="Pfam" id="PF00067">
    <property type="entry name" value="p450"/>
    <property type="match status" value="1"/>
</dbReference>
<dbReference type="InterPro" id="IPR002401">
    <property type="entry name" value="Cyt_P450_E_grp-I"/>
</dbReference>
<dbReference type="PANTHER" id="PTHR24305:SF230">
    <property type="entry name" value="P450, PUTATIVE (EUROFUNG)-RELATED"/>
    <property type="match status" value="1"/>
</dbReference>
<dbReference type="InterPro" id="IPR017972">
    <property type="entry name" value="Cyt_P450_CS"/>
</dbReference>
<reference evidence="15 16" key="1">
    <citation type="journal article" date="2016" name="Nat. Commun.">
        <title>Ectomycorrhizal ecology is imprinted in the genome of the dominant symbiotic fungus Cenococcum geophilum.</title>
        <authorList>
            <consortium name="DOE Joint Genome Institute"/>
            <person name="Peter M."/>
            <person name="Kohler A."/>
            <person name="Ohm R.A."/>
            <person name="Kuo A."/>
            <person name="Krutzmann J."/>
            <person name="Morin E."/>
            <person name="Arend M."/>
            <person name="Barry K.W."/>
            <person name="Binder M."/>
            <person name="Choi C."/>
            <person name="Clum A."/>
            <person name="Copeland A."/>
            <person name="Grisel N."/>
            <person name="Haridas S."/>
            <person name="Kipfer T."/>
            <person name="LaButti K."/>
            <person name="Lindquist E."/>
            <person name="Lipzen A."/>
            <person name="Maire R."/>
            <person name="Meier B."/>
            <person name="Mihaltcheva S."/>
            <person name="Molinier V."/>
            <person name="Murat C."/>
            <person name="Poggeler S."/>
            <person name="Quandt C.A."/>
            <person name="Sperisen C."/>
            <person name="Tritt A."/>
            <person name="Tisserant E."/>
            <person name="Crous P.W."/>
            <person name="Henrissat B."/>
            <person name="Nehls U."/>
            <person name="Egli S."/>
            <person name="Spatafora J.W."/>
            <person name="Grigoriev I.V."/>
            <person name="Martin F.M."/>
        </authorList>
    </citation>
    <scope>NUCLEOTIDE SEQUENCE [LARGE SCALE GENOMIC DNA]</scope>
    <source>
        <strain evidence="15 16">CBS 459.81</strain>
    </source>
</reference>
<proteinExistence type="inferred from homology"/>
<evidence type="ECO:0000256" key="2">
    <source>
        <dbReference type="ARBA" id="ARBA00004167"/>
    </source>
</evidence>
<keyword evidence="5 14" id="KW-0812">Transmembrane</keyword>
<dbReference type="InterPro" id="IPR036396">
    <property type="entry name" value="Cyt_P450_sf"/>
</dbReference>
<dbReference type="OrthoDB" id="1470350at2759"/>
<comment type="subcellular location">
    <subcellularLocation>
        <location evidence="2">Membrane</location>
        <topology evidence="2">Single-pass membrane protein</topology>
    </subcellularLocation>
</comment>
<evidence type="ECO:0000256" key="7">
    <source>
        <dbReference type="ARBA" id="ARBA00022989"/>
    </source>
</evidence>
<keyword evidence="9 12" id="KW-0408">Iron</keyword>
<dbReference type="GO" id="GO:0009403">
    <property type="term" value="P:toxin biosynthetic process"/>
    <property type="evidence" value="ECO:0007669"/>
    <property type="project" value="UniProtKB-ARBA"/>
</dbReference>
<evidence type="ECO:0000313" key="16">
    <source>
        <dbReference type="Proteomes" id="UP000250266"/>
    </source>
</evidence>
<sequence>MLPETYELVHNNLGTALLGLALGGPIVLGLLVVIYNLYMSPLRAYPGPTLSAATAIPYIRALITGRISYYCIELHEKYGDVVRISPAELSYASSDAWKDIHGPRPGHTPLPKDGRFYRTPTNGIHSIISISHDQHGRMRRLLSHAFSEKALRDQEPLMRVHIDMLIQKLRDRAKMGEVVDMVSWYNWTTFDLIGDLSFGEPFDCLKEASYHPWVAIIFANIKMSCFLAAAERIPGATSLLRYLVPKSAQESRKSHQDMTEEKVNKRLARQTDRADFITPILNSKDEEGRSMSTGEMMSTANGLITAGSETTATLLSGATYHLLRNPDKMNKLMDEVRSTFKSEDEINLISVNSLRYMLAVLDESLRIYPPVPIGLPRVVPKGGEFILGKFVPEGTTVSINQWATYHSAKNFLEPESFIPERFLGEPRFNSDNKKALQPFSTGIRNCIGRNLAYAEMRLILARIIWNFDMELSSDSQDWANQEMYILWDKGPLNVKLRLAIK</sequence>
<feature type="transmembrane region" description="Helical" evidence="14">
    <location>
        <begin position="16"/>
        <end position="38"/>
    </location>
</feature>
<dbReference type="EMBL" id="KV745954">
    <property type="protein sequence ID" value="OCK73119.1"/>
    <property type="molecule type" value="Genomic_DNA"/>
</dbReference>
<dbReference type="GO" id="GO:0020037">
    <property type="term" value="F:heme binding"/>
    <property type="evidence" value="ECO:0007669"/>
    <property type="project" value="InterPro"/>
</dbReference>
<comment type="cofactor">
    <cofactor evidence="1 12">
        <name>heme</name>
        <dbReference type="ChEBI" id="CHEBI:30413"/>
    </cofactor>
</comment>
<dbReference type="CDD" id="cd11058">
    <property type="entry name" value="CYP60B-like"/>
    <property type="match status" value="1"/>
</dbReference>
<dbReference type="FunFam" id="1.10.630.10:FF:000047">
    <property type="entry name" value="Cytochrome P450 monooxygenase"/>
    <property type="match status" value="1"/>
</dbReference>
<keyword evidence="8 13" id="KW-0560">Oxidoreductase</keyword>
<evidence type="ECO:0000256" key="3">
    <source>
        <dbReference type="ARBA" id="ARBA00010617"/>
    </source>
</evidence>
<evidence type="ECO:0000256" key="9">
    <source>
        <dbReference type="ARBA" id="ARBA00023004"/>
    </source>
</evidence>
<gene>
    <name evidence="15" type="ORF">K432DRAFT_410976</name>
</gene>
<dbReference type="PRINTS" id="PR00385">
    <property type="entry name" value="P450"/>
</dbReference>
<evidence type="ECO:0000256" key="13">
    <source>
        <dbReference type="RuleBase" id="RU000461"/>
    </source>
</evidence>
<dbReference type="AlphaFoldDB" id="A0A8E2DWX5"/>
<dbReference type="Gene3D" id="1.10.630.10">
    <property type="entry name" value="Cytochrome P450"/>
    <property type="match status" value="1"/>
</dbReference>
<dbReference type="GO" id="GO:0016705">
    <property type="term" value="F:oxidoreductase activity, acting on paired donors, with incorporation or reduction of molecular oxygen"/>
    <property type="evidence" value="ECO:0007669"/>
    <property type="project" value="InterPro"/>
</dbReference>
<evidence type="ECO:0000256" key="6">
    <source>
        <dbReference type="ARBA" id="ARBA00022723"/>
    </source>
</evidence>